<dbReference type="Pfam" id="PF08905">
    <property type="entry name" value="DUF1850"/>
    <property type="match status" value="1"/>
</dbReference>
<keyword evidence="1" id="KW-0812">Transmembrane</keyword>
<name>A0AAC9J3G3_VIRHA</name>
<sequence length="177" mass="21078">MKFYQNKKVLFVAILFIIIVVLLLFVPFRTAVVFYKENTNHIEAFLPIDEKDTFQIIFKHSIHLTDVVEKYQVLGNHEIKQYEIVYEHFGIGMPSNAQEGETFVYEDGKYHVKNLDNIFPYMNVRNGKTVSENRLVWGVDNEHMVYFNKYFKPGAWFKIKVENLSTWQFLKGVRIRE</sequence>
<proteinExistence type="predicted"/>
<evidence type="ECO:0008006" key="4">
    <source>
        <dbReference type="Google" id="ProtNLM"/>
    </source>
</evidence>
<dbReference type="AlphaFoldDB" id="A0AAC9J3G3"/>
<dbReference type="Proteomes" id="UP000182945">
    <property type="component" value="Chromosome"/>
</dbReference>
<dbReference type="EMBL" id="CP017962">
    <property type="protein sequence ID" value="APC49842.1"/>
    <property type="molecule type" value="Genomic_DNA"/>
</dbReference>
<feature type="transmembrane region" description="Helical" evidence="1">
    <location>
        <begin position="9"/>
        <end position="28"/>
    </location>
</feature>
<dbReference type="RefSeq" id="WP_019377361.1">
    <property type="nucleotide sequence ID" value="NZ_CP017962.1"/>
</dbReference>
<evidence type="ECO:0000313" key="2">
    <source>
        <dbReference type="EMBL" id="APC49842.1"/>
    </source>
</evidence>
<dbReference type="GeneID" id="71516167"/>
<reference evidence="2 3" key="1">
    <citation type="submission" date="2016-11" db="EMBL/GenBank/DDBJ databases">
        <title>Complete genome sequencing of Virgibacillus halodenitrificans PDB-F2.</title>
        <authorList>
            <person name="Sun Z."/>
            <person name="Zhou Y."/>
            <person name="Li H."/>
        </authorList>
    </citation>
    <scope>NUCLEOTIDE SEQUENCE [LARGE SCALE GENOMIC DNA]</scope>
    <source>
        <strain evidence="2 3">PDB-F2</strain>
    </source>
</reference>
<evidence type="ECO:0000256" key="1">
    <source>
        <dbReference type="SAM" id="Phobius"/>
    </source>
</evidence>
<dbReference type="InterPro" id="IPR015001">
    <property type="entry name" value="DUF1850"/>
</dbReference>
<protein>
    <recommendedName>
        <fullName evidence="4">DUF1850 domain-containing protein</fullName>
    </recommendedName>
</protein>
<organism evidence="2 3">
    <name type="scientific">Virgibacillus halodenitrificans</name>
    <name type="common">Bacillus halodenitrificans</name>
    <dbReference type="NCBI Taxonomy" id="1482"/>
    <lineage>
        <taxon>Bacteria</taxon>
        <taxon>Bacillati</taxon>
        <taxon>Bacillota</taxon>
        <taxon>Bacilli</taxon>
        <taxon>Bacillales</taxon>
        <taxon>Bacillaceae</taxon>
        <taxon>Virgibacillus</taxon>
    </lineage>
</organism>
<gene>
    <name evidence="2" type="ORF">BME96_17295</name>
</gene>
<accession>A0AAC9J3G3</accession>
<evidence type="ECO:0000313" key="3">
    <source>
        <dbReference type="Proteomes" id="UP000182945"/>
    </source>
</evidence>
<dbReference type="KEGG" id="vhl:BME96_17295"/>
<keyword evidence="1" id="KW-1133">Transmembrane helix</keyword>
<keyword evidence="1" id="KW-0472">Membrane</keyword>